<dbReference type="InterPro" id="IPR023614">
    <property type="entry name" value="Porin_dom_sf"/>
</dbReference>
<accession>A0ABT0SBT2</accession>
<name>A0ABT0SBT2_9SPHN</name>
<gene>
    <name evidence="2" type="ORF">LZ518_10660</name>
</gene>
<dbReference type="RefSeq" id="WP_249915967.1">
    <property type="nucleotide sequence ID" value="NZ_JAMGBB010000001.1"/>
</dbReference>
<comment type="caution">
    <text evidence="2">The sequence shown here is derived from an EMBL/GenBank/DDBJ whole genome shotgun (WGS) entry which is preliminary data.</text>
</comment>
<dbReference type="SUPFAM" id="SSF56935">
    <property type="entry name" value="Porins"/>
    <property type="match status" value="1"/>
</dbReference>
<dbReference type="Proteomes" id="UP001165383">
    <property type="component" value="Unassembled WGS sequence"/>
</dbReference>
<feature type="signal peptide" evidence="1">
    <location>
        <begin position="1"/>
        <end position="31"/>
    </location>
</feature>
<feature type="chain" id="PRO_5047018044" description="Porin" evidence="1">
    <location>
        <begin position="32"/>
        <end position="238"/>
    </location>
</feature>
<evidence type="ECO:0008006" key="4">
    <source>
        <dbReference type="Google" id="ProtNLM"/>
    </source>
</evidence>
<evidence type="ECO:0000313" key="3">
    <source>
        <dbReference type="Proteomes" id="UP001165383"/>
    </source>
</evidence>
<protein>
    <recommendedName>
        <fullName evidence="4">Porin</fullName>
    </recommendedName>
</protein>
<organism evidence="2 3">
    <name type="scientific">Sphingomonas brevis</name>
    <dbReference type="NCBI Taxonomy" id="2908206"/>
    <lineage>
        <taxon>Bacteria</taxon>
        <taxon>Pseudomonadati</taxon>
        <taxon>Pseudomonadota</taxon>
        <taxon>Alphaproteobacteria</taxon>
        <taxon>Sphingomonadales</taxon>
        <taxon>Sphingomonadaceae</taxon>
        <taxon>Sphingomonas</taxon>
    </lineage>
</organism>
<evidence type="ECO:0000256" key="1">
    <source>
        <dbReference type="SAM" id="SignalP"/>
    </source>
</evidence>
<keyword evidence="3" id="KW-1185">Reference proteome</keyword>
<sequence length="238" mass="24722">MSNRETMNGGKLALALAAAAMVMTPAIGVAAAGQQRAPSISLSFDNISTFTPASADPRLAAMFANRGPSIADFKFTPAAAKGRPSQLRLAIRARGAATPARPVEVAVASPLTGLAPAQYDLGLAVGWKRLAVAGDVTRSADPDPAIGSRETAVVGVSYNLKRFTGRIAVGGERNENRVAALARPDSMSLDVGGAYNISRNIALTGGVRYKVERDQIPALADTQQRDSKAVYVGTAVKF</sequence>
<reference evidence="2" key="1">
    <citation type="submission" date="2022-05" db="EMBL/GenBank/DDBJ databases">
        <authorList>
            <person name="Jo J.-H."/>
            <person name="Im W.-T."/>
        </authorList>
    </citation>
    <scope>NUCLEOTIDE SEQUENCE</scope>
    <source>
        <strain evidence="2">RB56-2</strain>
    </source>
</reference>
<keyword evidence="1" id="KW-0732">Signal</keyword>
<dbReference type="EMBL" id="JAMGBB010000001">
    <property type="protein sequence ID" value="MCL6741592.1"/>
    <property type="molecule type" value="Genomic_DNA"/>
</dbReference>
<evidence type="ECO:0000313" key="2">
    <source>
        <dbReference type="EMBL" id="MCL6741592.1"/>
    </source>
</evidence>
<dbReference type="Gene3D" id="2.40.160.10">
    <property type="entry name" value="Porin"/>
    <property type="match status" value="1"/>
</dbReference>
<proteinExistence type="predicted"/>